<name>A0ACB8C5W6_DERSI</name>
<protein>
    <submittedName>
        <fullName evidence="1">Uncharacterized protein</fullName>
    </submittedName>
</protein>
<proteinExistence type="predicted"/>
<comment type="caution">
    <text evidence="1">The sequence shown here is derived from an EMBL/GenBank/DDBJ whole genome shotgun (WGS) entry which is preliminary data.</text>
</comment>
<reference evidence="1" key="1">
    <citation type="submission" date="2020-05" db="EMBL/GenBank/DDBJ databases">
        <title>Large-scale comparative analyses of tick genomes elucidate their genetic diversity and vector capacities.</title>
        <authorList>
            <person name="Jia N."/>
            <person name="Wang J."/>
            <person name="Shi W."/>
            <person name="Du L."/>
            <person name="Sun Y."/>
            <person name="Zhan W."/>
            <person name="Jiang J."/>
            <person name="Wang Q."/>
            <person name="Zhang B."/>
            <person name="Ji P."/>
            <person name="Sakyi L.B."/>
            <person name="Cui X."/>
            <person name="Yuan T."/>
            <person name="Jiang B."/>
            <person name="Yang W."/>
            <person name="Lam T.T.-Y."/>
            <person name="Chang Q."/>
            <person name="Ding S."/>
            <person name="Wang X."/>
            <person name="Zhu J."/>
            <person name="Ruan X."/>
            <person name="Zhao L."/>
            <person name="Wei J."/>
            <person name="Que T."/>
            <person name="Du C."/>
            <person name="Cheng J."/>
            <person name="Dai P."/>
            <person name="Han X."/>
            <person name="Huang E."/>
            <person name="Gao Y."/>
            <person name="Liu J."/>
            <person name="Shao H."/>
            <person name="Ye R."/>
            <person name="Li L."/>
            <person name="Wei W."/>
            <person name="Wang X."/>
            <person name="Wang C."/>
            <person name="Yang T."/>
            <person name="Huo Q."/>
            <person name="Li W."/>
            <person name="Guo W."/>
            <person name="Chen H."/>
            <person name="Zhou L."/>
            <person name="Ni X."/>
            <person name="Tian J."/>
            <person name="Zhou Y."/>
            <person name="Sheng Y."/>
            <person name="Liu T."/>
            <person name="Pan Y."/>
            <person name="Xia L."/>
            <person name="Li J."/>
            <person name="Zhao F."/>
            <person name="Cao W."/>
        </authorList>
    </citation>
    <scope>NUCLEOTIDE SEQUENCE</scope>
    <source>
        <strain evidence="1">Dsil-2018</strain>
    </source>
</reference>
<organism evidence="1 2">
    <name type="scientific">Dermacentor silvarum</name>
    <name type="common">Tick</name>
    <dbReference type="NCBI Taxonomy" id="543639"/>
    <lineage>
        <taxon>Eukaryota</taxon>
        <taxon>Metazoa</taxon>
        <taxon>Ecdysozoa</taxon>
        <taxon>Arthropoda</taxon>
        <taxon>Chelicerata</taxon>
        <taxon>Arachnida</taxon>
        <taxon>Acari</taxon>
        <taxon>Parasitiformes</taxon>
        <taxon>Ixodida</taxon>
        <taxon>Ixodoidea</taxon>
        <taxon>Ixodidae</taxon>
        <taxon>Rhipicephalinae</taxon>
        <taxon>Dermacentor</taxon>
    </lineage>
</organism>
<accession>A0ACB8C5W6</accession>
<keyword evidence="2" id="KW-1185">Reference proteome</keyword>
<dbReference type="Proteomes" id="UP000821865">
    <property type="component" value="Chromosome 9"/>
</dbReference>
<gene>
    <name evidence="1" type="ORF">HPB49_022752</name>
</gene>
<dbReference type="EMBL" id="CM023478">
    <property type="protein sequence ID" value="KAH7934191.1"/>
    <property type="molecule type" value="Genomic_DNA"/>
</dbReference>
<evidence type="ECO:0000313" key="2">
    <source>
        <dbReference type="Proteomes" id="UP000821865"/>
    </source>
</evidence>
<evidence type="ECO:0000313" key="1">
    <source>
        <dbReference type="EMBL" id="KAH7934191.1"/>
    </source>
</evidence>
<sequence>MLALRTEYSGRRCTDQDADDQFKEIFESSEATAKGFGVQPGILRKRGSQKYIENQASSSPEEYYRRTCFIPYMDDMRSALTEQAPHWSQGDVVQSSTHAAELRRSQQL</sequence>